<name>A0A0E9X1B8_ANGAN</name>
<protein>
    <submittedName>
        <fullName evidence="1">Uncharacterized protein</fullName>
    </submittedName>
</protein>
<evidence type="ECO:0000313" key="1">
    <source>
        <dbReference type="EMBL" id="JAH95700.1"/>
    </source>
</evidence>
<sequence length="50" mass="5909">MYSTRRSPVCLVKFISWFVLGTSHWTLGPHFILEKSLHFFSRNFSLSSPY</sequence>
<dbReference type="AlphaFoldDB" id="A0A0E9X1B8"/>
<organism evidence="1">
    <name type="scientific">Anguilla anguilla</name>
    <name type="common">European freshwater eel</name>
    <name type="synonym">Muraena anguilla</name>
    <dbReference type="NCBI Taxonomy" id="7936"/>
    <lineage>
        <taxon>Eukaryota</taxon>
        <taxon>Metazoa</taxon>
        <taxon>Chordata</taxon>
        <taxon>Craniata</taxon>
        <taxon>Vertebrata</taxon>
        <taxon>Euteleostomi</taxon>
        <taxon>Actinopterygii</taxon>
        <taxon>Neopterygii</taxon>
        <taxon>Teleostei</taxon>
        <taxon>Anguilliformes</taxon>
        <taxon>Anguillidae</taxon>
        <taxon>Anguilla</taxon>
    </lineage>
</organism>
<proteinExistence type="predicted"/>
<accession>A0A0E9X1B8</accession>
<dbReference type="EMBL" id="GBXM01012877">
    <property type="protein sequence ID" value="JAH95700.1"/>
    <property type="molecule type" value="Transcribed_RNA"/>
</dbReference>
<reference evidence="1" key="1">
    <citation type="submission" date="2014-11" db="EMBL/GenBank/DDBJ databases">
        <authorList>
            <person name="Amaro Gonzalez C."/>
        </authorList>
    </citation>
    <scope>NUCLEOTIDE SEQUENCE</scope>
</reference>
<reference evidence="1" key="2">
    <citation type="journal article" date="2015" name="Fish Shellfish Immunol.">
        <title>Early steps in the European eel (Anguilla anguilla)-Vibrio vulnificus interaction in the gills: Role of the RtxA13 toxin.</title>
        <authorList>
            <person name="Callol A."/>
            <person name="Pajuelo D."/>
            <person name="Ebbesson L."/>
            <person name="Teles M."/>
            <person name="MacKenzie S."/>
            <person name="Amaro C."/>
        </authorList>
    </citation>
    <scope>NUCLEOTIDE SEQUENCE</scope>
</reference>